<proteinExistence type="predicted"/>
<comment type="caution">
    <text evidence="3">The sequence shown here is derived from an EMBL/GenBank/DDBJ whole genome shotgun (WGS) entry which is preliminary data.</text>
</comment>
<evidence type="ECO:0000313" key="4">
    <source>
        <dbReference type="Proteomes" id="UP000321662"/>
    </source>
</evidence>
<keyword evidence="1" id="KW-0378">Hydrolase</keyword>
<name>A0A511ATF0_9LACT</name>
<dbReference type="InterPro" id="IPR003607">
    <property type="entry name" value="HD/PDEase_dom"/>
</dbReference>
<dbReference type="GO" id="GO:0008832">
    <property type="term" value="F:dGTPase activity"/>
    <property type="evidence" value="ECO:0007669"/>
    <property type="project" value="TreeGrafter"/>
</dbReference>
<dbReference type="InterPro" id="IPR050135">
    <property type="entry name" value="dGTPase-like"/>
</dbReference>
<keyword evidence="4" id="KW-1185">Reference proteome</keyword>
<evidence type="ECO:0000313" key="3">
    <source>
        <dbReference type="EMBL" id="GEK90992.1"/>
    </source>
</evidence>
<dbReference type="InterPro" id="IPR006261">
    <property type="entry name" value="dGTPase"/>
</dbReference>
<reference evidence="3 4" key="1">
    <citation type="submission" date="2019-07" db="EMBL/GenBank/DDBJ databases">
        <title>Whole genome shotgun sequence of Alkalibacterium kapii NBRC 103247.</title>
        <authorList>
            <person name="Hosoyama A."/>
            <person name="Uohara A."/>
            <person name="Ohji S."/>
            <person name="Ichikawa N."/>
        </authorList>
    </citation>
    <scope>NUCLEOTIDE SEQUENCE [LARGE SCALE GENOMIC DNA]</scope>
    <source>
        <strain evidence="3 4">NBRC 103247</strain>
    </source>
</reference>
<evidence type="ECO:0000259" key="2">
    <source>
        <dbReference type="PROSITE" id="PS51831"/>
    </source>
</evidence>
<evidence type="ECO:0000256" key="1">
    <source>
        <dbReference type="ARBA" id="ARBA00022801"/>
    </source>
</evidence>
<dbReference type="EMBL" id="BJUY01000005">
    <property type="protein sequence ID" value="GEK90992.1"/>
    <property type="molecule type" value="Genomic_DNA"/>
</dbReference>
<dbReference type="Pfam" id="PF01966">
    <property type="entry name" value="HD"/>
    <property type="match status" value="1"/>
</dbReference>
<dbReference type="CDD" id="cd00077">
    <property type="entry name" value="HDc"/>
    <property type="match status" value="1"/>
</dbReference>
<sequence>MNDKINVNGFKELINSQSTLLGEAGATRMNTEPDYRDRNDFQKDYARILYSSSFRRLQGKMQLMAVNPDSFERNRLTHSIEVAQIARSIAENVHKWSMEYLDSKNEISIYGNSKDLYIVELGGLAHDIGNPPFGHHGERLLNELMKDRGGFEGNAQSIRNLMQVEKKHPHLAGLNLTIRSLLSIIKYNVSYEQGNEKFLYDEQFQSINKFLRRLELEKSTRTLDVQIVDAADEIAYCAHDLEDALSKHYFSINEFIYDLK</sequence>
<dbReference type="PROSITE" id="PS51831">
    <property type="entry name" value="HD"/>
    <property type="match status" value="1"/>
</dbReference>
<dbReference type="PANTHER" id="PTHR11373">
    <property type="entry name" value="DEOXYNUCLEOSIDE TRIPHOSPHATE TRIPHOSPHOHYDROLASE"/>
    <property type="match status" value="1"/>
</dbReference>
<protein>
    <recommendedName>
        <fullName evidence="2">HD domain-containing protein</fullName>
    </recommendedName>
</protein>
<dbReference type="GO" id="GO:0006203">
    <property type="term" value="P:dGTP catabolic process"/>
    <property type="evidence" value="ECO:0007669"/>
    <property type="project" value="TreeGrafter"/>
</dbReference>
<dbReference type="InterPro" id="IPR006674">
    <property type="entry name" value="HD_domain"/>
</dbReference>
<dbReference type="Proteomes" id="UP000321662">
    <property type="component" value="Unassembled WGS sequence"/>
</dbReference>
<dbReference type="AlphaFoldDB" id="A0A511ATF0"/>
<dbReference type="PANTHER" id="PTHR11373:SF40">
    <property type="entry name" value="DEOXYGUANOSINETRIPHOSPHATE TRIPHOSPHOHYDROLASE-LIKE PROTEIN 2"/>
    <property type="match status" value="1"/>
</dbReference>
<accession>A0A511ATF0</accession>
<dbReference type="SUPFAM" id="SSF109604">
    <property type="entry name" value="HD-domain/PDEase-like"/>
    <property type="match status" value="1"/>
</dbReference>
<dbReference type="RefSeq" id="WP_246116974.1">
    <property type="nucleotide sequence ID" value="NZ_BJUY01000005.1"/>
</dbReference>
<dbReference type="SMART" id="SM00471">
    <property type="entry name" value="HDc"/>
    <property type="match status" value="1"/>
</dbReference>
<dbReference type="Gene3D" id="1.10.3210.10">
    <property type="entry name" value="Hypothetical protein af1432"/>
    <property type="match status" value="1"/>
</dbReference>
<gene>
    <name evidence="3" type="ORF">AKA01nite_06140</name>
</gene>
<organism evidence="3 4">
    <name type="scientific">Alkalibacterium kapii</name>
    <dbReference type="NCBI Taxonomy" id="426704"/>
    <lineage>
        <taxon>Bacteria</taxon>
        <taxon>Bacillati</taxon>
        <taxon>Bacillota</taxon>
        <taxon>Bacilli</taxon>
        <taxon>Lactobacillales</taxon>
        <taxon>Carnobacteriaceae</taxon>
        <taxon>Alkalibacterium</taxon>
    </lineage>
</organism>
<dbReference type="NCBIfam" id="TIGR01353">
    <property type="entry name" value="dGTP_triPase"/>
    <property type="match status" value="1"/>
</dbReference>
<feature type="domain" description="HD" evidence="2">
    <location>
        <begin position="75"/>
        <end position="237"/>
    </location>
</feature>